<sequence>MWNRPAIDELDYHYHGFSDDELMNTYEILCTNVSVMTLREIDSFLKETYCGHIGIEFMHITDIDIRRWLQERPELVLNKTVVQQKYA</sequence>
<proteinExistence type="predicted"/>
<dbReference type="AlphaFoldDB" id="A0A930YAW0"/>
<name>A0A930YAW0_9PAST</name>
<comment type="caution">
    <text evidence="1">The sequence shown here is derived from an EMBL/GenBank/DDBJ whole genome shotgun (WGS) entry which is preliminary data.</text>
</comment>
<dbReference type="InterPro" id="IPR029061">
    <property type="entry name" value="THDP-binding"/>
</dbReference>
<accession>A0A930YAW0</accession>
<organism evidence="1">
    <name type="scientific">Gallibacterium anatis</name>
    <dbReference type="NCBI Taxonomy" id="750"/>
    <lineage>
        <taxon>Bacteria</taxon>
        <taxon>Pseudomonadati</taxon>
        <taxon>Pseudomonadota</taxon>
        <taxon>Gammaproteobacteria</taxon>
        <taxon>Pasteurellales</taxon>
        <taxon>Pasteurellaceae</taxon>
        <taxon>Gallibacterium</taxon>
    </lineage>
</organism>
<dbReference type="Gene3D" id="1.10.287.1150">
    <property type="entry name" value="TPP helical domain"/>
    <property type="match status" value="1"/>
</dbReference>
<protein>
    <recommendedName>
        <fullName evidence="2">2-oxoglutarate dehydrogenase E1 component</fullName>
    </recommendedName>
</protein>
<dbReference type="SUPFAM" id="SSF52518">
    <property type="entry name" value="Thiamin diphosphate-binding fold (THDP-binding)"/>
    <property type="match status" value="1"/>
</dbReference>
<dbReference type="EMBL" id="JADION010000044">
    <property type="protein sequence ID" value="MBF4103028.1"/>
    <property type="molecule type" value="Genomic_DNA"/>
</dbReference>
<gene>
    <name evidence="1" type="ORF">INT80_13025</name>
</gene>
<evidence type="ECO:0008006" key="2">
    <source>
        <dbReference type="Google" id="ProtNLM"/>
    </source>
</evidence>
<evidence type="ECO:0000313" key="1">
    <source>
        <dbReference type="EMBL" id="MBF4103028.1"/>
    </source>
</evidence>
<reference evidence="1" key="1">
    <citation type="submission" date="2020-11" db="EMBL/GenBank/DDBJ databases">
        <title>Gallibacterium anatis 1637, full genome, WGS.</title>
        <authorList>
            <person name="Laishevtcev A.I."/>
            <person name="Yakimova E.A."/>
            <person name="Petkovich D."/>
            <person name="Stepanova T.V."/>
            <person name="Kalendr R.S."/>
            <person name="Rubalsky E.O."/>
            <person name="Zulkarneev E.R."/>
            <person name="Aleshkin A.V."/>
        </authorList>
    </citation>
    <scope>NUCLEOTIDE SEQUENCE</scope>
    <source>
        <strain evidence="1">1637</strain>
    </source>
</reference>